<evidence type="ECO:0000256" key="1">
    <source>
        <dbReference type="SAM" id="MobiDB-lite"/>
    </source>
</evidence>
<feature type="region of interest" description="Disordered" evidence="1">
    <location>
        <begin position="43"/>
        <end position="62"/>
    </location>
</feature>
<evidence type="ECO:0000313" key="2">
    <source>
        <dbReference type="EMBL" id="CAA9254513.1"/>
    </source>
</evidence>
<sequence length="62" mass="6550">MSPGHRIGAAVLLALLAVTWLASVYGWGLRSTAVADARIREKRRSVRTGSGGYHGGGPRFGK</sequence>
<proteinExistence type="predicted"/>
<feature type="compositionally biased region" description="Gly residues" evidence="1">
    <location>
        <begin position="49"/>
        <end position="62"/>
    </location>
</feature>
<gene>
    <name evidence="2" type="ORF">AVDCRST_MAG63-2088</name>
</gene>
<accession>A0A6J4IKY3</accession>
<reference evidence="2" key="1">
    <citation type="submission" date="2020-02" db="EMBL/GenBank/DDBJ databases">
        <authorList>
            <person name="Meier V. D."/>
        </authorList>
    </citation>
    <scope>NUCLEOTIDE SEQUENCE</scope>
    <source>
        <strain evidence="2">AVDCRST_MAG63</strain>
    </source>
</reference>
<organism evidence="2">
    <name type="scientific">uncultured Armatimonadetes bacterium</name>
    <dbReference type="NCBI Taxonomy" id="157466"/>
    <lineage>
        <taxon>Bacteria</taxon>
        <taxon>Bacillati</taxon>
        <taxon>Armatimonadota</taxon>
        <taxon>environmental samples</taxon>
    </lineage>
</organism>
<protein>
    <submittedName>
        <fullName evidence="2">Uncharacterized protein</fullName>
    </submittedName>
</protein>
<name>A0A6J4IKY3_9BACT</name>
<dbReference type="AlphaFoldDB" id="A0A6J4IKY3"/>
<dbReference type="EMBL" id="CADCTO010000270">
    <property type="protein sequence ID" value="CAA9254513.1"/>
    <property type="molecule type" value="Genomic_DNA"/>
</dbReference>